<accession>A0A2U8GLU1</accession>
<evidence type="ECO:0000313" key="2">
    <source>
        <dbReference type="Proteomes" id="UP000244930"/>
    </source>
</evidence>
<name>A0A2U8GLU1_9RHOO</name>
<dbReference type="EMBL" id="CP022187">
    <property type="protein sequence ID" value="AWI74562.1"/>
    <property type="molecule type" value="Genomic_DNA"/>
</dbReference>
<reference evidence="1 2" key="1">
    <citation type="submission" date="2017-06" db="EMBL/GenBank/DDBJ databases">
        <title>Azoarcus.</title>
        <authorList>
            <person name="Woo J.-H."/>
            <person name="Kim H.-S."/>
        </authorList>
    </citation>
    <scope>NUCLEOTIDE SEQUENCE [LARGE SCALE GENOMIC DNA]</scope>
    <source>
        <strain evidence="1 2">TSPY31</strain>
    </source>
</reference>
<dbReference type="SUPFAM" id="SSF159594">
    <property type="entry name" value="XCC0632-like"/>
    <property type="match status" value="1"/>
</dbReference>
<dbReference type="Gene3D" id="3.40.50.10610">
    <property type="entry name" value="ABC-type transport auxiliary lipoprotein component"/>
    <property type="match status" value="1"/>
</dbReference>
<keyword evidence="2" id="KW-1185">Reference proteome</keyword>
<dbReference type="PROSITE" id="PS51257">
    <property type="entry name" value="PROKAR_LIPOPROTEIN"/>
    <property type="match status" value="1"/>
</dbReference>
<evidence type="ECO:0008006" key="3">
    <source>
        <dbReference type="Google" id="ProtNLM"/>
    </source>
</evidence>
<dbReference type="Proteomes" id="UP000244930">
    <property type="component" value="Chromosome"/>
</dbReference>
<organism evidence="1 2">
    <name type="scientific">Parazoarcus communis</name>
    <dbReference type="NCBI Taxonomy" id="41977"/>
    <lineage>
        <taxon>Bacteria</taxon>
        <taxon>Pseudomonadati</taxon>
        <taxon>Pseudomonadota</taxon>
        <taxon>Betaproteobacteria</taxon>
        <taxon>Rhodocyclales</taxon>
        <taxon>Zoogloeaceae</taxon>
        <taxon>Parazoarcus</taxon>
    </lineage>
</organism>
<dbReference type="KEGG" id="acom:CEW83_04520"/>
<evidence type="ECO:0000313" key="1">
    <source>
        <dbReference type="EMBL" id="AWI74562.1"/>
    </source>
</evidence>
<gene>
    <name evidence="1" type="ORF">CEW83_04520</name>
</gene>
<proteinExistence type="predicted"/>
<dbReference type="AlphaFoldDB" id="A0A2U8GLU1"/>
<sequence length="214" mass="24088">MPPVMKDTMQAYFKLLLIPFLGMLLAACNGLVVAPKAVAMYDLGIVEMLEMPPGRAPAQIQLRAPSWLNSSAMQYRLEWDRPFQRRAFVESRWVANPSELLARSLDRAILGGSPVANECRLRIELDEFVQIFDSETSARVEIVARAAWLPARSDRVLARKEFRLTQDSIPATAEQGVAAYRRLTRQLSLDLAEWLEELDRTSGQGLNGRAQCRA</sequence>
<protein>
    <recommendedName>
        <fullName evidence="3">ABC-type transport auxiliary lipoprotein component domain-containing protein</fullName>
    </recommendedName>
</protein>